<comment type="caution">
    <text evidence="1">The sequence shown here is derived from an EMBL/GenBank/DDBJ whole genome shotgun (WGS) entry which is preliminary data.</text>
</comment>
<protein>
    <submittedName>
        <fullName evidence="1">Uncharacterized protein</fullName>
    </submittedName>
</protein>
<accession>A0AAD5WXP4</accession>
<organism evidence="1 2">
    <name type="scientific">Rhizophlyctis rosea</name>
    <dbReference type="NCBI Taxonomy" id="64517"/>
    <lineage>
        <taxon>Eukaryota</taxon>
        <taxon>Fungi</taxon>
        <taxon>Fungi incertae sedis</taxon>
        <taxon>Chytridiomycota</taxon>
        <taxon>Chytridiomycota incertae sedis</taxon>
        <taxon>Chytridiomycetes</taxon>
        <taxon>Rhizophlyctidales</taxon>
        <taxon>Rhizophlyctidaceae</taxon>
        <taxon>Rhizophlyctis</taxon>
    </lineage>
</organism>
<dbReference type="Pfam" id="PF11654">
    <property type="entry name" value="NCE101"/>
    <property type="match status" value="1"/>
</dbReference>
<dbReference type="Proteomes" id="UP001212841">
    <property type="component" value="Unassembled WGS sequence"/>
</dbReference>
<dbReference type="EMBL" id="JADGJD010001569">
    <property type="protein sequence ID" value="KAJ3040283.1"/>
    <property type="molecule type" value="Genomic_DNA"/>
</dbReference>
<dbReference type="AlphaFoldDB" id="A0AAD5WXP4"/>
<evidence type="ECO:0000313" key="1">
    <source>
        <dbReference type="EMBL" id="KAJ3040283.1"/>
    </source>
</evidence>
<dbReference type="GO" id="GO:0009306">
    <property type="term" value="P:protein secretion"/>
    <property type="evidence" value="ECO:0007669"/>
    <property type="project" value="InterPro"/>
</dbReference>
<gene>
    <name evidence="1" type="ORF">HK097_002596</name>
</gene>
<sequence length="71" mass="8173">MSRQIRYTSFISPRVDPVLFLTIGIAGYLLHDRQAHPDPHERLPALLSRKYARWRAGIVAPSEKIAIEFDD</sequence>
<reference evidence="1" key="1">
    <citation type="submission" date="2020-05" db="EMBL/GenBank/DDBJ databases">
        <title>Phylogenomic resolution of chytrid fungi.</title>
        <authorList>
            <person name="Stajich J.E."/>
            <person name="Amses K."/>
            <person name="Simmons R."/>
            <person name="Seto K."/>
            <person name="Myers J."/>
            <person name="Bonds A."/>
            <person name="Quandt C.A."/>
            <person name="Barry K."/>
            <person name="Liu P."/>
            <person name="Grigoriev I."/>
            <person name="Longcore J.E."/>
            <person name="James T.Y."/>
        </authorList>
    </citation>
    <scope>NUCLEOTIDE SEQUENCE</scope>
    <source>
        <strain evidence="1">JEL0318</strain>
    </source>
</reference>
<name>A0AAD5WXP4_9FUNG</name>
<dbReference type="InterPro" id="IPR024242">
    <property type="entry name" value="NCE101"/>
</dbReference>
<evidence type="ECO:0000313" key="2">
    <source>
        <dbReference type="Proteomes" id="UP001212841"/>
    </source>
</evidence>
<keyword evidence="2" id="KW-1185">Reference proteome</keyword>
<proteinExistence type="predicted"/>